<dbReference type="InterPro" id="IPR001646">
    <property type="entry name" value="5peptide_repeat"/>
</dbReference>
<dbReference type="EMBL" id="CP061799">
    <property type="protein sequence ID" value="QTA82373.1"/>
    <property type="molecule type" value="Genomic_DNA"/>
</dbReference>
<dbReference type="PANTHER" id="PTHR14136">
    <property type="entry name" value="BTB_POZ DOMAIN-CONTAINING PROTEIN KCTD9"/>
    <property type="match status" value="1"/>
</dbReference>
<dbReference type="SUPFAM" id="SSF141571">
    <property type="entry name" value="Pentapeptide repeat-like"/>
    <property type="match status" value="1"/>
</dbReference>
<keyword evidence="1" id="KW-0175">Coiled coil</keyword>
<feature type="coiled-coil region" evidence="1">
    <location>
        <begin position="283"/>
        <end position="310"/>
    </location>
</feature>
<proteinExistence type="predicted"/>
<protein>
    <submittedName>
        <fullName evidence="2">Pentapeptide repeat-containing protein</fullName>
    </submittedName>
</protein>
<dbReference type="InterPro" id="IPR051082">
    <property type="entry name" value="Pentapeptide-BTB/POZ_domain"/>
</dbReference>
<name>A0A975BBL4_9BACT</name>
<evidence type="ECO:0000313" key="3">
    <source>
        <dbReference type="Proteomes" id="UP000663720"/>
    </source>
</evidence>
<dbReference type="AlphaFoldDB" id="A0A975BBL4"/>
<dbReference type="Gene3D" id="2.160.20.80">
    <property type="entry name" value="E3 ubiquitin-protein ligase SopA"/>
    <property type="match status" value="1"/>
</dbReference>
<dbReference type="Proteomes" id="UP000663720">
    <property type="component" value="Chromosome"/>
</dbReference>
<gene>
    <name evidence="2" type="ORF">dnl_47490</name>
</gene>
<dbReference type="PANTHER" id="PTHR14136:SF17">
    <property type="entry name" value="BTB_POZ DOMAIN-CONTAINING PROTEIN KCTD9"/>
    <property type="match status" value="1"/>
</dbReference>
<organism evidence="2 3">
    <name type="scientific">Desulfonema limicola</name>
    <dbReference type="NCBI Taxonomy" id="45656"/>
    <lineage>
        <taxon>Bacteria</taxon>
        <taxon>Pseudomonadati</taxon>
        <taxon>Thermodesulfobacteriota</taxon>
        <taxon>Desulfobacteria</taxon>
        <taxon>Desulfobacterales</taxon>
        <taxon>Desulfococcaceae</taxon>
        <taxon>Desulfonema</taxon>
    </lineage>
</organism>
<evidence type="ECO:0000256" key="1">
    <source>
        <dbReference type="SAM" id="Coils"/>
    </source>
</evidence>
<evidence type="ECO:0000313" key="2">
    <source>
        <dbReference type="EMBL" id="QTA82373.1"/>
    </source>
</evidence>
<accession>A0A975BBL4</accession>
<dbReference type="RefSeq" id="WP_207688315.1">
    <property type="nucleotide sequence ID" value="NZ_CP061799.1"/>
</dbReference>
<dbReference type="KEGG" id="dli:dnl_47490"/>
<keyword evidence="3" id="KW-1185">Reference proteome</keyword>
<sequence>MASQEHLEILKQGVEVWNKWREENPEVKPDLQGAFVLIDKLKHVELQETNLKEVDLGGVSLIEANLWGADLRKAKFAFADLKGAILTYANLESAQLHYANLEGAILVKANLRNANFKEANLRRAVLSSAFLQGTFFQKANLEEASFNKKTYLNEANLKKIRIDKFNLGYLPAEYIVTAKKTKYSEFIIGNNEEINIIRSIEFPPEYHQAGISILNYFGTILHKKYPDTNATIQIKQDGLKVTMIIDPVGGEKEVIEKALNDYGLVVTAKMTPEEFYPSNPYEAMALRNKLEMAEMELRQTRQLLQFQEREAKKQDVRIETLLAIVGQAVQKQPVIVSPTIIVNGDKTDINAGKDVSFAKDQAKAITMKDSQTGIVGDGADVEGNIK</sequence>
<reference evidence="2" key="1">
    <citation type="journal article" date="2021" name="Microb. Physiol.">
        <title>Proteogenomic Insights into the Physiology of Marine, Sulfate-Reducing, Filamentous Desulfonema limicola and Desulfonema magnum.</title>
        <authorList>
            <person name="Schnaars V."/>
            <person name="Wohlbrand L."/>
            <person name="Scheve S."/>
            <person name="Hinrichs C."/>
            <person name="Reinhardt R."/>
            <person name="Rabus R."/>
        </authorList>
    </citation>
    <scope>NUCLEOTIDE SEQUENCE</scope>
    <source>
        <strain evidence="2">5ac10</strain>
    </source>
</reference>
<dbReference type="Pfam" id="PF00805">
    <property type="entry name" value="Pentapeptide"/>
    <property type="match status" value="2"/>
</dbReference>